<comment type="subcellular location">
    <subcellularLocation>
        <location evidence="1">Cell membrane</location>
        <topology evidence="1">Multi-pass membrane protein</topology>
    </subcellularLocation>
</comment>
<feature type="transmembrane region" description="Helical" evidence="8">
    <location>
        <begin position="40"/>
        <end position="58"/>
    </location>
</feature>
<accession>A0ABW9RQR1</accession>
<dbReference type="PANTHER" id="PTHR34702:SF1">
    <property type="entry name" value="NA(+)_H(+) ANTIPORTER SUBUNIT F"/>
    <property type="match status" value="1"/>
</dbReference>
<comment type="similarity">
    <text evidence="2">Belongs to the CPA3 antiporters (TC 2.A.63) subunit F family.</text>
</comment>
<evidence type="ECO:0000256" key="3">
    <source>
        <dbReference type="ARBA" id="ARBA00022448"/>
    </source>
</evidence>
<dbReference type="Pfam" id="PF04066">
    <property type="entry name" value="MrpF_PhaF"/>
    <property type="match status" value="1"/>
</dbReference>
<evidence type="ECO:0000256" key="7">
    <source>
        <dbReference type="ARBA" id="ARBA00023136"/>
    </source>
</evidence>
<dbReference type="EMBL" id="SMLW01000529">
    <property type="protein sequence ID" value="MTI25624.1"/>
    <property type="molecule type" value="Genomic_DNA"/>
</dbReference>
<feature type="transmembrane region" description="Helical" evidence="8">
    <location>
        <begin position="70"/>
        <end position="90"/>
    </location>
</feature>
<keyword evidence="5 8" id="KW-0812">Transmembrane</keyword>
<evidence type="ECO:0000256" key="5">
    <source>
        <dbReference type="ARBA" id="ARBA00022692"/>
    </source>
</evidence>
<keyword evidence="10" id="KW-1185">Reference proteome</keyword>
<dbReference type="PANTHER" id="PTHR34702">
    <property type="entry name" value="NA(+)/H(+) ANTIPORTER SUBUNIT F1"/>
    <property type="match status" value="1"/>
</dbReference>
<keyword evidence="7 8" id="KW-0472">Membrane</keyword>
<evidence type="ECO:0000256" key="8">
    <source>
        <dbReference type="SAM" id="Phobius"/>
    </source>
</evidence>
<name>A0ABW9RQR1_9BACT</name>
<feature type="transmembrane region" description="Helical" evidence="8">
    <location>
        <begin position="96"/>
        <end position="118"/>
    </location>
</feature>
<sequence>MTKRGSMYTLCMLRTLMNSSKTFKNWKGRYKNYSTEMIESAAYIVMILLMVSFFISFIRLLIGPSLPDRVISLDLISSISMGIIITYAFISKKIVYLDTVFIIALIIFLGTVTIAKYLKETKTKDD</sequence>
<evidence type="ECO:0000256" key="6">
    <source>
        <dbReference type="ARBA" id="ARBA00022989"/>
    </source>
</evidence>
<keyword evidence="4" id="KW-1003">Cell membrane</keyword>
<keyword evidence="3" id="KW-0813">Transport</keyword>
<proteinExistence type="inferred from homology"/>
<dbReference type="Proteomes" id="UP000798808">
    <property type="component" value="Unassembled WGS sequence"/>
</dbReference>
<evidence type="ECO:0000256" key="4">
    <source>
        <dbReference type="ARBA" id="ARBA00022475"/>
    </source>
</evidence>
<organism evidence="9 10">
    <name type="scientific">Fulvivirga kasyanovii</name>
    <dbReference type="NCBI Taxonomy" id="396812"/>
    <lineage>
        <taxon>Bacteria</taxon>
        <taxon>Pseudomonadati</taxon>
        <taxon>Bacteroidota</taxon>
        <taxon>Cytophagia</taxon>
        <taxon>Cytophagales</taxon>
        <taxon>Fulvivirgaceae</taxon>
        <taxon>Fulvivirga</taxon>
    </lineage>
</organism>
<evidence type="ECO:0000313" key="10">
    <source>
        <dbReference type="Proteomes" id="UP000798808"/>
    </source>
</evidence>
<comment type="caution">
    <text evidence="9">The sequence shown here is derived from an EMBL/GenBank/DDBJ whole genome shotgun (WGS) entry which is preliminary data.</text>
</comment>
<gene>
    <name evidence="9" type="ORF">E1163_11780</name>
</gene>
<protein>
    <submittedName>
        <fullName evidence="9">PH regulation protein F</fullName>
    </submittedName>
</protein>
<reference evidence="9 10" key="1">
    <citation type="submission" date="2019-02" db="EMBL/GenBank/DDBJ databases">
        <authorList>
            <person name="Goldberg S.R."/>
            <person name="Haltli B.A."/>
            <person name="Correa H."/>
            <person name="Russell K.G."/>
        </authorList>
    </citation>
    <scope>NUCLEOTIDE SEQUENCE [LARGE SCALE GENOMIC DNA]</scope>
    <source>
        <strain evidence="9 10">JCM 16186</strain>
    </source>
</reference>
<keyword evidence="6 8" id="KW-1133">Transmembrane helix</keyword>
<evidence type="ECO:0000256" key="1">
    <source>
        <dbReference type="ARBA" id="ARBA00004651"/>
    </source>
</evidence>
<evidence type="ECO:0000256" key="2">
    <source>
        <dbReference type="ARBA" id="ARBA00009212"/>
    </source>
</evidence>
<evidence type="ECO:0000313" key="9">
    <source>
        <dbReference type="EMBL" id="MTI25624.1"/>
    </source>
</evidence>
<dbReference type="InterPro" id="IPR007208">
    <property type="entry name" value="MrpF/PhaF-like"/>
</dbReference>